<organism evidence="7">
    <name type="scientific">Aphanomyces astaci</name>
    <name type="common">Crayfish plague agent</name>
    <dbReference type="NCBI Taxonomy" id="112090"/>
    <lineage>
        <taxon>Eukaryota</taxon>
        <taxon>Sar</taxon>
        <taxon>Stramenopiles</taxon>
        <taxon>Oomycota</taxon>
        <taxon>Saprolegniomycetes</taxon>
        <taxon>Saprolegniales</taxon>
        <taxon>Verrucalvaceae</taxon>
        <taxon>Aphanomyces</taxon>
    </lineage>
</organism>
<dbReference type="InterPro" id="IPR004853">
    <property type="entry name" value="Sugar_P_trans_dom"/>
</dbReference>
<protein>
    <recommendedName>
        <fullName evidence="6">Sugar phosphate transporter domain-containing protein</fullName>
    </recommendedName>
</protein>
<dbReference type="VEuPathDB" id="FungiDB:H257_07698"/>
<comment type="subcellular location">
    <subcellularLocation>
        <location evidence="1">Membrane</location>
        <topology evidence="1">Multi-pass membrane protein</topology>
    </subcellularLocation>
</comment>
<reference evidence="7" key="1">
    <citation type="submission" date="2013-12" db="EMBL/GenBank/DDBJ databases">
        <title>The Genome Sequence of Aphanomyces astaci APO3.</title>
        <authorList>
            <consortium name="The Broad Institute Genomics Platform"/>
            <person name="Russ C."/>
            <person name="Tyler B."/>
            <person name="van West P."/>
            <person name="Dieguez-Uribeondo J."/>
            <person name="Young S.K."/>
            <person name="Zeng Q."/>
            <person name="Gargeya S."/>
            <person name="Fitzgerald M."/>
            <person name="Abouelleil A."/>
            <person name="Alvarado L."/>
            <person name="Chapman S.B."/>
            <person name="Gainer-Dewar J."/>
            <person name="Goldberg J."/>
            <person name="Griggs A."/>
            <person name="Gujja S."/>
            <person name="Hansen M."/>
            <person name="Howarth C."/>
            <person name="Imamovic A."/>
            <person name="Ireland A."/>
            <person name="Larimer J."/>
            <person name="McCowan C."/>
            <person name="Murphy C."/>
            <person name="Pearson M."/>
            <person name="Poon T.W."/>
            <person name="Priest M."/>
            <person name="Roberts A."/>
            <person name="Saif S."/>
            <person name="Shea T."/>
            <person name="Sykes S."/>
            <person name="Wortman J."/>
            <person name="Nusbaum C."/>
            <person name="Birren B."/>
        </authorList>
    </citation>
    <scope>NUCLEOTIDE SEQUENCE [LARGE SCALE GENOMIC DNA]</scope>
    <source>
        <strain evidence="7">APO3</strain>
    </source>
</reference>
<proteinExistence type="predicted"/>
<dbReference type="RefSeq" id="XP_009831612.1">
    <property type="nucleotide sequence ID" value="XM_009833310.1"/>
</dbReference>
<evidence type="ECO:0000256" key="1">
    <source>
        <dbReference type="ARBA" id="ARBA00004141"/>
    </source>
</evidence>
<sequence length="344" mass="36855">MKFDVVIDMSVQQTAVDRKIHASPTSTGRSFVGNTSHYAVCLWLSLWFALNMTVTIVNKQALTVLNLPVTLTCVHMACNSIGAYLYVHLSCRGGARGRPLPLRPDQAITMFFFSFIFVSNIILGNWSLGLVSVSLNQIMRALVPGTTAVLSTVVLHTTYTMAQILALVPIALGVYIACSRDIASTPMGIAITALAILFASLKSVLSSKFLTGHVTVTPVQLILHQAPLSAVWCAVVMILGGEWDVLQSTPWDVVRPAVGLYVVTGAFSFALNVTSFAANRCTSAVTLAVCANVKQVAVVALSVVIHGDDVVSGQMLWGCALVVIGGVWYSYVAHHPFTKQLSKS</sequence>
<feature type="transmembrane region" description="Helical" evidence="5">
    <location>
        <begin position="37"/>
        <end position="57"/>
    </location>
</feature>
<evidence type="ECO:0000256" key="3">
    <source>
        <dbReference type="ARBA" id="ARBA00022989"/>
    </source>
</evidence>
<evidence type="ECO:0000256" key="5">
    <source>
        <dbReference type="SAM" id="Phobius"/>
    </source>
</evidence>
<feature type="transmembrane region" description="Helical" evidence="5">
    <location>
        <begin position="221"/>
        <end position="241"/>
    </location>
</feature>
<feature type="transmembrane region" description="Helical" evidence="5">
    <location>
        <begin position="311"/>
        <end position="332"/>
    </location>
</feature>
<dbReference type="AlphaFoldDB" id="W4GIX6"/>
<feature type="transmembrane region" description="Helical" evidence="5">
    <location>
        <begin position="182"/>
        <end position="201"/>
    </location>
</feature>
<feature type="transmembrane region" description="Helical" evidence="5">
    <location>
        <begin position="64"/>
        <end position="87"/>
    </location>
</feature>
<evidence type="ECO:0000313" key="7">
    <source>
        <dbReference type="EMBL" id="ETV78893.1"/>
    </source>
</evidence>
<dbReference type="OrthoDB" id="6418713at2759"/>
<feature type="transmembrane region" description="Helical" evidence="5">
    <location>
        <begin position="149"/>
        <end position="176"/>
    </location>
</feature>
<feature type="transmembrane region" description="Helical" evidence="5">
    <location>
        <begin position="253"/>
        <end position="273"/>
    </location>
</feature>
<dbReference type="Pfam" id="PF03151">
    <property type="entry name" value="TPT"/>
    <property type="match status" value="1"/>
</dbReference>
<keyword evidence="2 5" id="KW-0812">Transmembrane</keyword>
<dbReference type="InterPro" id="IPR050186">
    <property type="entry name" value="TPT_transporter"/>
</dbReference>
<evidence type="ECO:0000256" key="2">
    <source>
        <dbReference type="ARBA" id="ARBA00022692"/>
    </source>
</evidence>
<feature type="domain" description="Sugar phosphate transporter" evidence="6">
    <location>
        <begin position="40"/>
        <end position="330"/>
    </location>
</feature>
<name>W4GIX6_APHAT</name>
<keyword evidence="3 5" id="KW-1133">Transmembrane helix</keyword>
<evidence type="ECO:0000256" key="4">
    <source>
        <dbReference type="ARBA" id="ARBA00023136"/>
    </source>
</evidence>
<accession>W4GIX6</accession>
<dbReference type="EMBL" id="KI913129">
    <property type="protein sequence ID" value="ETV78893.1"/>
    <property type="molecule type" value="Genomic_DNA"/>
</dbReference>
<dbReference type="GO" id="GO:0016020">
    <property type="term" value="C:membrane"/>
    <property type="evidence" value="ECO:0007669"/>
    <property type="project" value="UniProtKB-SubCell"/>
</dbReference>
<feature type="transmembrane region" description="Helical" evidence="5">
    <location>
        <begin position="285"/>
        <end position="305"/>
    </location>
</feature>
<keyword evidence="4 5" id="KW-0472">Membrane</keyword>
<dbReference type="GeneID" id="20809694"/>
<evidence type="ECO:0000259" key="6">
    <source>
        <dbReference type="Pfam" id="PF03151"/>
    </source>
</evidence>
<gene>
    <name evidence="7" type="ORF">H257_07698</name>
</gene>
<dbReference type="PANTHER" id="PTHR11132">
    <property type="entry name" value="SOLUTE CARRIER FAMILY 35"/>
    <property type="match status" value="1"/>
</dbReference>
<feature type="transmembrane region" description="Helical" evidence="5">
    <location>
        <begin position="107"/>
        <end position="128"/>
    </location>
</feature>